<dbReference type="SMART" id="SM00422">
    <property type="entry name" value="HTH_MERR"/>
    <property type="match status" value="1"/>
</dbReference>
<dbReference type="Pfam" id="PF13411">
    <property type="entry name" value="MerR_1"/>
    <property type="match status" value="1"/>
</dbReference>
<dbReference type="PATRIC" id="fig|616990.3.peg.1684"/>
<evidence type="ECO:0000256" key="1">
    <source>
        <dbReference type="ARBA" id="ARBA00023125"/>
    </source>
</evidence>
<dbReference type="CDD" id="cd01109">
    <property type="entry name" value="HTH_YyaN"/>
    <property type="match status" value="1"/>
</dbReference>
<accession>A0A0R2M0Q0</accession>
<dbReference type="PROSITE" id="PS50937">
    <property type="entry name" value="HTH_MERR_2"/>
    <property type="match status" value="1"/>
</dbReference>
<dbReference type="GO" id="GO:0003700">
    <property type="term" value="F:DNA-binding transcription factor activity"/>
    <property type="evidence" value="ECO:0007669"/>
    <property type="project" value="InterPro"/>
</dbReference>
<evidence type="ECO:0000313" key="4">
    <source>
        <dbReference type="Proteomes" id="UP000051906"/>
    </source>
</evidence>
<dbReference type="STRING" id="616990.IV54_GL001590"/>
<organism evidence="3 4">
    <name type="scientific">Levilactobacillus paucivorans</name>
    <dbReference type="NCBI Taxonomy" id="616990"/>
    <lineage>
        <taxon>Bacteria</taxon>
        <taxon>Bacillati</taxon>
        <taxon>Bacillota</taxon>
        <taxon>Bacilli</taxon>
        <taxon>Lactobacillales</taxon>
        <taxon>Lactobacillaceae</taxon>
        <taxon>Levilactobacillus</taxon>
    </lineage>
</organism>
<dbReference type="InterPro" id="IPR000551">
    <property type="entry name" value="MerR-type_HTH_dom"/>
</dbReference>
<keyword evidence="1" id="KW-0238">DNA-binding</keyword>
<dbReference type="PANTHER" id="PTHR30204">
    <property type="entry name" value="REDOX-CYCLING DRUG-SENSING TRANSCRIPTIONAL ACTIVATOR SOXR"/>
    <property type="match status" value="1"/>
</dbReference>
<evidence type="ECO:0000259" key="2">
    <source>
        <dbReference type="PROSITE" id="PS50937"/>
    </source>
</evidence>
<dbReference type="PANTHER" id="PTHR30204:SF82">
    <property type="entry name" value="TRANSCRIPTIONAL REGULATOR, MERR FAMILY"/>
    <property type="match status" value="1"/>
</dbReference>
<dbReference type="Proteomes" id="UP000051906">
    <property type="component" value="Unassembled WGS sequence"/>
</dbReference>
<dbReference type="InterPro" id="IPR009061">
    <property type="entry name" value="DNA-bd_dom_put_sf"/>
</dbReference>
<evidence type="ECO:0000313" key="3">
    <source>
        <dbReference type="EMBL" id="KRO04074.1"/>
    </source>
</evidence>
<dbReference type="EMBL" id="JQCA01000043">
    <property type="protein sequence ID" value="KRO04074.1"/>
    <property type="molecule type" value="Genomic_DNA"/>
</dbReference>
<dbReference type="SUPFAM" id="SSF46955">
    <property type="entry name" value="Putative DNA-binding domain"/>
    <property type="match status" value="1"/>
</dbReference>
<name>A0A0R2M0Q0_9LACO</name>
<keyword evidence="4" id="KW-1185">Reference proteome</keyword>
<dbReference type="OrthoDB" id="9811174at2"/>
<feature type="domain" description="HTH merR-type" evidence="2">
    <location>
        <begin position="2"/>
        <end position="71"/>
    </location>
</feature>
<dbReference type="Gene3D" id="1.10.1660.10">
    <property type="match status" value="1"/>
</dbReference>
<proteinExistence type="predicted"/>
<protein>
    <submittedName>
        <fullName evidence="3">Transcription regulator</fullName>
    </submittedName>
</protein>
<comment type="caution">
    <text evidence="3">The sequence shown here is derived from an EMBL/GenBank/DDBJ whole genome shotgun (WGS) entry which is preliminary data.</text>
</comment>
<dbReference type="GO" id="GO:0003677">
    <property type="term" value="F:DNA binding"/>
    <property type="evidence" value="ECO:0007669"/>
    <property type="project" value="UniProtKB-KW"/>
</dbReference>
<dbReference type="AlphaFoldDB" id="A0A0R2M0Q0"/>
<dbReference type="RefSeq" id="WP_057878123.1">
    <property type="nucleotide sequence ID" value="NZ_JQCA01000043.1"/>
</dbReference>
<reference evidence="3 4" key="1">
    <citation type="journal article" date="2015" name="Genome Announc.">
        <title>Expanding the biotechnology potential of lactobacilli through comparative genomics of 213 strains and associated genera.</title>
        <authorList>
            <person name="Sun Z."/>
            <person name="Harris H.M."/>
            <person name="McCann A."/>
            <person name="Guo C."/>
            <person name="Argimon S."/>
            <person name="Zhang W."/>
            <person name="Yang X."/>
            <person name="Jeffery I.B."/>
            <person name="Cooney J.C."/>
            <person name="Kagawa T.F."/>
            <person name="Liu W."/>
            <person name="Song Y."/>
            <person name="Salvetti E."/>
            <person name="Wrobel A."/>
            <person name="Rasinkangas P."/>
            <person name="Parkhill J."/>
            <person name="Rea M.C."/>
            <person name="O'Sullivan O."/>
            <person name="Ritari J."/>
            <person name="Douillard F.P."/>
            <person name="Paul Ross R."/>
            <person name="Yang R."/>
            <person name="Briner A.E."/>
            <person name="Felis G.E."/>
            <person name="de Vos W.M."/>
            <person name="Barrangou R."/>
            <person name="Klaenhammer T.R."/>
            <person name="Caufield P.W."/>
            <person name="Cui Y."/>
            <person name="Zhang H."/>
            <person name="O'Toole P.W."/>
        </authorList>
    </citation>
    <scope>NUCLEOTIDE SEQUENCE [LARGE SCALE GENOMIC DNA]</scope>
    <source>
        <strain evidence="3 4">DSM 22467</strain>
    </source>
</reference>
<gene>
    <name evidence="3" type="ORF">IV54_GL001590</name>
</gene>
<dbReference type="InterPro" id="IPR047057">
    <property type="entry name" value="MerR_fam"/>
</dbReference>
<sequence length="147" mass="16636">MTYTIKQVAEKTHLSIYTLRFYDKQGLLPFVSRDQSGYRAFTDGDLLLLHTLSCLKNTGMKISDIRQYMTLVMQGPASIPQRQQLLRTHRDAVLAQQRAIARNLQEVDRKLSLYDSPIATDLVGLELAAARKEKTANGLPDPFSKLI</sequence>